<evidence type="ECO:0000313" key="2">
    <source>
        <dbReference type="EMBL" id="OGN17758.1"/>
    </source>
</evidence>
<dbReference type="Gene3D" id="2.60.120.620">
    <property type="entry name" value="q2cbj1_9rhob like domain"/>
    <property type="match status" value="1"/>
</dbReference>
<proteinExistence type="predicted"/>
<evidence type="ECO:0008006" key="4">
    <source>
        <dbReference type="Google" id="ProtNLM"/>
    </source>
</evidence>
<dbReference type="AlphaFoldDB" id="A0A1F8FYW7"/>
<dbReference type="GO" id="GO:0016706">
    <property type="term" value="F:2-oxoglutarate-dependent dioxygenase activity"/>
    <property type="evidence" value="ECO:0007669"/>
    <property type="project" value="UniProtKB-ARBA"/>
</dbReference>
<gene>
    <name evidence="2" type="ORF">A3C88_02185</name>
</gene>
<keyword evidence="1" id="KW-0812">Transmembrane</keyword>
<accession>A0A1F8FYW7</accession>
<dbReference type="Proteomes" id="UP000178117">
    <property type="component" value="Unassembled WGS sequence"/>
</dbReference>
<comment type="caution">
    <text evidence="2">The sequence shown here is derived from an EMBL/GenBank/DDBJ whole genome shotgun (WGS) entry which is preliminary data.</text>
</comment>
<feature type="transmembrane region" description="Helical" evidence="1">
    <location>
        <begin position="25"/>
        <end position="45"/>
    </location>
</feature>
<name>A0A1F8FYW7_9BACT</name>
<keyword evidence="1" id="KW-0472">Membrane</keyword>
<dbReference type="STRING" id="1802685.A3C88_02185"/>
<evidence type="ECO:0000313" key="3">
    <source>
        <dbReference type="Proteomes" id="UP000178117"/>
    </source>
</evidence>
<evidence type="ECO:0000256" key="1">
    <source>
        <dbReference type="SAM" id="Phobius"/>
    </source>
</evidence>
<protein>
    <recommendedName>
        <fullName evidence="4">TauD/TfdA-like domain-containing protein</fullName>
    </recommendedName>
</protein>
<sequence>MSIPILSPLIRKFYAAPPRFAGGPILNLLGYHVLRVFFFNLSFALRRNRMPKDARAAAIARQVIEDGVAVLPNFFPADVFAAIKTECESKEIKVSNERAPHVRRDTLVSEHKSNPILEPHLANNEFINSIVAAAVRKDILITPKVQFEISYYHEEDIGKPTTDVKSDNLHFDVSYPTIKCFLYLTDVDERNAATMFVKRSHKMTLARLWMEYKMSVMFYWKWNKERRATETPEVSQEFLRQNGLEVMQINGKANTMIIENTMGFHGRGQFLTSLPRHWIIVTYRELESLKYLSRKQHRA</sequence>
<dbReference type="InterPro" id="IPR008775">
    <property type="entry name" value="Phytyl_CoA_dOase-like"/>
</dbReference>
<dbReference type="EMBL" id="MGJZ01000005">
    <property type="protein sequence ID" value="OGN17758.1"/>
    <property type="molecule type" value="Genomic_DNA"/>
</dbReference>
<keyword evidence="1" id="KW-1133">Transmembrane helix</keyword>
<organism evidence="2 3">
    <name type="scientific">Candidatus Yanofskybacteria bacterium RIFCSPHIGHO2_02_FULL_50_12</name>
    <dbReference type="NCBI Taxonomy" id="1802685"/>
    <lineage>
        <taxon>Bacteria</taxon>
        <taxon>Candidatus Yanofskyibacteriota</taxon>
    </lineage>
</organism>
<dbReference type="SUPFAM" id="SSF51197">
    <property type="entry name" value="Clavaminate synthase-like"/>
    <property type="match status" value="1"/>
</dbReference>
<dbReference type="Pfam" id="PF05721">
    <property type="entry name" value="PhyH"/>
    <property type="match status" value="1"/>
</dbReference>
<reference evidence="2 3" key="1">
    <citation type="journal article" date="2016" name="Nat. Commun.">
        <title>Thousands of microbial genomes shed light on interconnected biogeochemical processes in an aquifer system.</title>
        <authorList>
            <person name="Anantharaman K."/>
            <person name="Brown C.T."/>
            <person name="Hug L.A."/>
            <person name="Sharon I."/>
            <person name="Castelle C.J."/>
            <person name="Probst A.J."/>
            <person name="Thomas B.C."/>
            <person name="Singh A."/>
            <person name="Wilkins M.J."/>
            <person name="Karaoz U."/>
            <person name="Brodie E.L."/>
            <person name="Williams K.H."/>
            <person name="Hubbard S.S."/>
            <person name="Banfield J.F."/>
        </authorList>
    </citation>
    <scope>NUCLEOTIDE SEQUENCE [LARGE SCALE GENOMIC DNA]</scope>
</reference>